<proteinExistence type="predicted"/>
<dbReference type="InterPro" id="IPR022761">
    <property type="entry name" value="Fumarate_lyase_N"/>
</dbReference>
<feature type="domain" description="Fumarate lyase N-terminal" evidence="1">
    <location>
        <begin position="13"/>
        <end position="85"/>
    </location>
</feature>
<dbReference type="PANTHER" id="PTHR42696:SF2">
    <property type="entry name" value="ASPARTATE AMMONIA-LYASE"/>
    <property type="match status" value="1"/>
</dbReference>
<accession>A0ABV3UR00</accession>
<evidence type="ECO:0000259" key="1">
    <source>
        <dbReference type="Pfam" id="PF00206"/>
    </source>
</evidence>
<reference evidence="2 3" key="1">
    <citation type="submission" date="2024-07" db="EMBL/GenBank/DDBJ databases">
        <title>Genomes of novel Serratia strains from suburban soil.</title>
        <authorList>
            <person name="Markert E.X."/>
            <person name="Severe K."/>
            <person name="Severe L."/>
            <person name="Twing K.I."/>
            <person name="Ward L.M."/>
        </authorList>
    </citation>
    <scope>NUCLEOTIDE SEQUENCE [LARGE SCALE GENOMIC DNA]</scope>
    <source>
        <strain evidence="2 3">3C-UT</strain>
    </source>
</reference>
<protein>
    <submittedName>
        <fullName evidence="2">Lyase family protein</fullName>
    </submittedName>
</protein>
<gene>
    <name evidence="2" type="ORF">AB4M04_26000</name>
</gene>
<organism evidence="2 3">
    <name type="scientific">Serratia quinivorans</name>
    <dbReference type="NCBI Taxonomy" id="137545"/>
    <lineage>
        <taxon>Bacteria</taxon>
        <taxon>Pseudomonadati</taxon>
        <taxon>Pseudomonadota</taxon>
        <taxon>Gammaproteobacteria</taxon>
        <taxon>Enterobacterales</taxon>
        <taxon>Yersiniaceae</taxon>
        <taxon>Serratia</taxon>
    </lineage>
</organism>
<dbReference type="InterPro" id="IPR051546">
    <property type="entry name" value="Aspartate_Ammonia-Lyase"/>
</dbReference>
<keyword evidence="3" id="KW-1185">Reference proteome</keyword>
<dbReference type="Proteomes" id="UP001558101">
    <property type="component" value="Unassembled WGS sequence"/>
</dbReference>
<dbReference type="Gene3D" id="1.10.275.10">
    <property type="entry name" value="Fumarase/aspartase (N-terminal domain)"/>
    <property type="match status" value="1"/>
</dbReference>
<feature type="non-terminal residue" evidence="2">
    <location>
        <position position="87"/>
    </location>
</feature>
<evidence type="ECO:0000313" key="2">
    <source>
        <dbReference type="EMBL" id="MEX3175507.1"/>
    </source>
</evidence>
<dbReference type="InterPro" id="IPR024083">
    <property type="entry name" value="Fumarase/histidase_N"/>
</dbReference>
<keyword evidence="2" id="KW-0456">Lyase</keyword>
<dbReference type="GO" id="GO:0016829">
    <property type="term" value="F:lyase activity"/>
    <property type="evidence" value="ECO:0007669"/>
    <property type="project" value="UniProtKB-KW"/>
</dbReference>
<name>A0ABV3UR00_9GAMM</name>
<dbReference type="PANTHER" id="PTHR42696">
    <property type="entry name" value="ASPARTATE AMMONIA-LYASE"/>
    <property type="match status" value="1"/>
</dbReference>
<evidence type="ECO:0000313" key="3">
    <source>
        <dbReference type="Proteomes" id="UP001558101"/>
    </source>
</evidence>
<dbReference type="RefSeq" id="WP_368454632.1">
    <property type="nucleotide sequence ID" value="NZ_JBFQXQ010000100.1"/>
</dbReference>
<dbReference type="Pfam" id="PF00206">
    <property type="entry name" value="Lyase_1"/>
    <property type="match status" value="1"/>
</dbReference>
<sequence>MSNNIRIEEDLLGTREVTAEAYYGVHTLRAIENFYISNSKISDVPEFVSGMVMVKKAAALANKELKTILRKIADVIIQACDEGLDKV</sequence>
<comment type="caution">
    <text evidence="2">The sequence shown here is derived from an EMBL/GenBank/DDBJ whole genome shotgun (WGS) entry which is preliminary data.</text>
</comment>
<dbReference type="InterPro" id="IPR008948">
    <property type="entry name" value="L-Aspartase-like"/>
</dbReference>
<dbReference type="EMBL" id="JBFQXQ010000100">
    <property type="protein sequence ID" value="MEX3175507.1"/>
    <property type="molecule type" value="Genomic_DNA"/>
</dbReference>
<dbReference type="SUPFAM" id="SSF48557">
    <property type="entry name" value="L-aspartase-like"/>
    <property type="match status" value="1"/>
</dbReference>